<dbReference type="InterPro" id="IPR043129">
    <property type="entry name" value="ATPase_NBD"/>
</dbReference>
<dbReference type="Pfam" id="PF03727">
    <property type="entry name" value="Hexokinase_2"/>
    <property type="match status" value="1"/>
</dbReference>
<evidence type="ECO:0000256" key="6">
    <source>
        <dbReference type="ARBA" id="ARBA00022777"/>
    </source>
</evidence>
<comment type="catalytic activity">
    <reaction evidence="11">
        <text>D-glucose + ATP = D-glucose 6-phosphate + ADP + H(+)</text>
        <dbReference type="Rhea" id="RHEA:17825"/>
        <dbReference type="ChEBI" id="CHEBI:4167"/>
        <dbReference type="ChEBI" id="CHEBI:15378"/>
        <dbReference type="ChEBI" id="CHEBI:30616"/>
        <dbReference type="ChEBI" id="CHEBI:61548"/>
        <dbReference type="ChEBI" id="CHEBI:456216"/>
        <dbReference type="EC" id="2.7.1.1"/>
    </reaction>
    <physiologicalReaction direction="left-to-right" evidence="11">
        <dbReference type="Rhea" id="RHEA:17826"/>
    </physiologicalReaction>
</comment>
<evidence type="ECO:0000313" key="15">
    <source>
        <dbReference type="EMBL" id="CAG8527087.1"/>
    </source>
</evidence>
<dbReference type="GO" id="GO:0006006">
    <property type="term" value="P:glucose metabolic process"/>
    <property type="evidence" value="ECO:0007669"/>
    <property type="project" value="TreeGrafter"/>
</dbReference>
<dbReference type="Gene3D" id="3.40.367.20">
    <property type="match status" value="1"/>
</dbReference>
<comment type="pathway">
    <text evidence="2">Carbohydrate metabolism; hexose metabolism.</text>
</comment>
<name>A0A9N9FDZ8_FUNMO</name>
<evidence type="ECO:0000256" key="10">
    <source>
        <dbReference type="ARBA" id="ARBA00047905"/>
    </source>
</evidence>
<evidence type="ECO:0000256" key="1">
    <source>
        <dbReference type="ARBA" id="ARBA00004888"/>
    </source>
</evidence>
<comment type="similarity">
    <text evidence="3 12">Belongs to the hexokinase family.</text>
</comment>
<evidence type="ECO:0000259" key="14">
    <source>
        <dbReference type="Pfam" id="PF03727"/>
    </source>
</evidence>
<dbReference type="GO" id="GO:0005524">
    <property type="term" value="F:ATP binding"/>
    <property type="evidence" value="ECO:0007669"/>
    <property type="project" value="UniProtKB-UniRule"/>
</dbReference>
<evidence type="ECO:0000256" key="12">
    <source>
        <dbReference type="RuleBase" id="RU362007"/>
    </source>
</evidence>
<dbReference type="InterPro" id="IPR001312">
    <property type="entry name" value="Hexokinase"/>
</dbReference>
<evidence type="ECO:0000256" key="4">
    <source>
        <dbReference type="ARBA" id="ARBA00022679"/>
    </source>
</evidence>
<feature type="domain" description="Hexokinase C-terminal" evidence="14">
    <location>
        <begin position="208"/>
        <end position="448"/>
    </location>
</feature>
<dbReference type="InterPro" id="IPR022672">
    <property type="entry name" value="Hexokinase_N"/>
</dbReference>
<dbReference type="Pfam" id="PF00349">
    <property type="entry name" value="Hexokinase_1"/>
    <property type="match status" value="1"/>
</dbReference>
<dbReference type="Gene3D" id="3.30.420.40">
    <property type="match status" value="1"/>
</dbReference>
<keyword evidence="5 12" id="KW-0547">Nucleotide-binding</keyword>
<reference evidence="15" key="1">
    <citation type="submission" date="2021-06" db="EMBL/GenBank/DDBJ databases">
        <authorList>
            <person name="Kallberg Y."/>
            <person name="Tangrot J."/>
            <person name="Rosling A."/>
        </authorList>
    </citation>
    <scope>NUCLEOTIDE SEQUENCE</scope>
    <source>
        <strain evidence="15">87-6 pot B 2015</strain>
    </source>
</reference>
<dbReference type="PRINTS" id="PR00475">
    <property type="entry name" value="HEXOKINASE"/>
</dbReference>
<evidence type="ECO:0000256" key="7">
    <source>
        <dbReference type="ARBA" id="ARBA00022840"/>
    </source>
</evidence>
<sequence length="452" mass="50283">MDEPTPSLVELEKQTAFGKRELEEILNGFSRSFRHGLDKDENTMIPSFVCRLPTGTETGTYLALDLGGTNLRVAAVTLLGDGKTEIEHKQYPIPEELKNGDAESLFNWIADGTKSLLDLPGVKAKIADKELYMGVTFSFPIKQTNIDKGKVMKMGKSFNVSGLVDHDVIELLRDAFDRQEIKVNIPAIVNDTVGTLVAHAYKDQNTIVSIIVGTGTNAACIVESREIKKHVFKPNFPQTMIVNTEISLMGSDFLKRTKYDKILDSQSSSPGFQPFEKMVSGLYLGELVRLTIVDYVKNLNLFGGVLPGGMEVPYSFTSIQMSNIESDKSSNPENLVKVLTEDFKLPKDSLSNEDMLKVRELVKRYSHRSAQLSAVVAASLIKFQCGDIKEIEREVRIAVDGSVYHHFNKYSFWMAKTLREIQDVKEDKKVKLVGIKNGGCIGAAIIAMLYSH</sequence>
<dbReference type="EC" id="2.7.1.-" evidence="12"/>
<dbReference type="GO" id="GO:0001678">
    <property type="term" value="P:intracellular glucose homeostasis"/>
    <property type="evidence" value="ECO:0007669"/>
    <property type="project" value="InterPro"/>
</dbReference>
<comment type="caution">
    <text evidence="15">The sequence shown here is derived from an EMBL/GenBank/DDBJ whole genome shotgun (WGS) entry which is preliminary data.</text>
</comment>
<dbReference type="EMBL" id="CAJVPP010000997">
    <property type="protein sequence ID" value="CAG8527087.1"/>
    <property type="molecule type" value="Genomic_DNA"/>
</dbReference>
<keyword evidence="16" id="KW-1185">Reference proteome</keyword>
<evidence type="ECO:0000256" key="5">
    <source>
        <dbReference type="ARBA" id="ARBA00022741"/>
    </source>
</evidence>
<evidence type="ECO:0000256" key="11">
    <source>
        <dbReference type="ARBA" id="ARBA00048160"/>
    </source>
</evidence>
<comment type="pathway">
    <text evidence="1">Carbohydrate degradation; glycolysis; D-glyceraldehyde 3-phosphate and glycerone phosphate from D-glucose: step 1/4.</text>
</comment>
<evidence type="ECO:0000256" key="9">
    <source>
        <dbReference type="ARBA" id="ARBA00044613"/>
    </source>
</evidence>
<dbReference type="GO" id="GO:0005536">
    <property type="term" value="F:D-glucose binding"/>
    <property type="evidence" value="ECO:0007669"/>
    <property type="project" value="InterPro"/>
</dbReference>
<dbReference type="InterPro" id="IPR022673">
    <property type="entry name" value="Hexokinase_C"/>
</dbReference>
<dbReference type="AlphaFoldDB" id="A0A9N9FDZ8"/>
<accession>A0A9N9FDZ8</accession>
<dbReference type="GO" id="GO:0006096">
    <property type="term" value="P:glycolytic process"/>
    <property type="evidence" value="ECO:0007669"/>
    <property type="project" value="UniProtKB-KW"/>
</dbReference>
<evidence type="ECO:0000259" key="13">
    <source>
        <dbReference type="Pfam" id="PF00349"/>
    </source>
</evidence>
<dbReference type="GO" id="GO:0019158">
    <property type="term" value="F:mannokinase activity"/>
    <property type="evidence" value="ECO:0007669"/>
    <property type="project" value="TreeGrafter"/>
</dbReference>
<dbReference type="PROSITE" id="PS51748">
    <property type="entry name" value="HEXOKINASE_2"/>
    <property type="match status" value="1"/>
</dbReference>
<gene>
    <name evidence="15" type="ORF">FMOSSE_LOCUS5322</name>
</gene>
<dbReference type="PANTHER" id="PTHR19443:SF24">
    <property type="entry name" value="PHOSPHOTRANSFERASE"/>
    <property type="match status" value="1"/>
</dbReference>
<dbReference type="GO" id="GO:0005739">
    <property type="term" value="C:mitochondrion"/>
    <property type="evidence" value="ECO:0007669"/>
    <property type="project" value="TreeGrafter"/>
</dbReference>
<comment type="catalytic activity">
    <reaction evidence="9">
        <text>a D-hexose + ATP = a D-hexose 6-phosphate + ADP + H(+)</text>
        <dbReference type="Rhea" id="RHEA:22740"/>
        <dbReference type="ChEBI" id="CHEBI:4194"/>
        <dbReference type="ChEBI" id="CHEBI:15378"/>
        <dbReference type="ChEBI" id="CHEBI:30616"/>
        <dbReference type="ChEBI" id="CHEBI:229467"/>
        <dbReference type="ChEBI" id="CHEBI:456216"/>
        <dbReference type="EC" id="2.7.1.1"/>
    </reaction>
    <physiologicalReaction direction="left-to-right" evidence="9">
        <dbReference type="Rhea" id="RHEA:22741"/>
    </physiologicalReaction>
</comment>
<protein>
    <recommendedName>
        <fullName evidence="12">Phosphotransferase</fullName>
        <ecNumber evidence="12">2.7.1.-</ecNumber>
    </recommendedName>
</protein>
<dbReference type="FunFam" id="3.30.420.40:FF:000805">
    <property type="entry name" value="Hexokinase-2"/>
    <property type="match status" value="1"/>
</dbReference>
<dbReference type="GO" id="GO:0005829">
    <property type="term" value="C:cytosol"/>
    <property type="evidence" value="ECO:0007669"/>
    <property type="project" value="TreeGrafter"/>
</dbReference>
<evidence type="ECO:0000313" key="16">
    <source>
        <dbReference type="Proteomes" id="UP000789375"/>
    </source>
</evidence>
<comment type="catalytic activity">
    <reaction evidence="10">
        <text>D-fructose + ATP = D-fructose 6-phosphate + ADP + H(+)</text>
        <dbReference type="Rhea" id="RHEA:16125"/>
        <dbReference type="ChEBI" id="CHEBI:15378"/>
        <dbReference type="ChEBI" id="CHEBI:30616"/>
        <dbReference type="ChEBI" id="CHEBI:37721"/>
        <dbReference type="ChEBI" id="CHEBI:61527"/>
        <dbReference type="ChEBI" id="CHEBI:456216"/>
        <dbReference type="EC" id="2.7.1.1"/>
    </reaction>
    <physiologicalReaction direction="left-to-right" evidence="10">
        <dbReference type="Rhea" id="RHEA:16126"/>
    </physiologicalReaction>
</comment>
<dbReference type="Proteomes" id="UP000789375">
    <property type="component" value="Unassembled WGS sequence"/>
</dbReference>
<dbReference type="GO" id="GO:0004340">
    <property type="term" value="F:glucokinase activity"/>
    <property type="evidence" value="ECO:0007669"/>
    <property type="project" value="TreeGrafter"/>
</dbReference>
<keyword evidence="8 12" id="KW-0324">Glycolysis</keyword>
<dbReference type="GO" id="GO:0006013">
    <property type="term" value="P:mannose metabolic process"/>
    <property type="evidence" value="ECO:0007669"/>
    <property type="project" value="TreeGrafter"/>
</dbReference>
<feature type="domain" description="Hexokinase N-terminal" evidence="13">
    <location>
        <begin position="9"/>
        <end position="201"/>
    </location>
</feature>
<keyword evidence="4 12" id="KW-0808">Transferase</keyword>
<dbReference type="PANTHER" id="PTHR19443">
    <property type="entry name" value="HEXOKINASE"/>
    <property type="match status" value="1"/>
</dbReference>
<keyword evidence="7 12" id="KW-0067">ATP-binding</keyword>
<keyword evidence="6 12" id="KW-0418">Kinase</keyword>
<proteinExistence type="inferred from homology"/>
<organism evidence="15 16">
    <name type="scientific">Funneliformis mosseae</name>
    <name type="common">Endomycorrhizal fungus</name>
    <name type="synonym">Glomus mosseae</name>
    <dbReference type="NCBI Taxonomy" id="27381"/>
    <lineage>
        <taxon>Eukaryota</taxon>
        <taxon>Fungi</taxon>
        <taxon>Fungi incertae sedis</taxon>
        <taxon>Mucoromycota</taxon>
        <taxon>Glomeromycotina</taxon>
        <taxon>Glomeromycetes</taxon>
        <taxon>Glomerales</taxon>
        <taxon>Glomeraceae</taxon>
        <taxon>Funneliformis</taxon>
    </lineage>
</organism>
<evidence type="ECO:0000256" key="3">
    <source>
        <dbReference type="ARBA" id="ARBA00009225"/>
    </source>
</evidence>
<evidence type="ECO:0000256" key="2">
    <source>
        <dbReference type="ARBA" id="ARBA00005028"/>
    </source>
</evidence>
<evidence type="ECO:0000256" key="8">
    <source>
        <dbReference type="ARBA" id="ARBA00023152"/>
    </source>
</evidence>
<dbReference type="SUPFAM" id="SSF53067">
    <property type="entry name" value="Actin-like ATPase domain"/>
    <property type="match status" value="2"/>
</dbReference>
<dbReference type="GO" id="GO:0008865">
    <property type="term" value="F:fructokinase activity"/>
    <property type="evidence" value="ECO:0007669"/>
    <property type="project" value="TreeGrafter"/>
</dbReference>